<dbReference type="OrthoDB" id="1491780at2"/>
<protein>
    <submittedName>
        <fullName evidence="2">Uncharacterized protein DUF1843</fullName>
    </submittedName>
</protein>
<comment type="caution">
    <text evidence="2">The sequence shown here is derived from an EMBL/GenBank/DDBJ whole genome shotgun (WGS) entry which is preliminary data.</text>
</comment>
<dbReference type="InterPro" id="IPR014994">
    <property type="entry name" value="DUF1843"/>
</dbReference>
<gene>
    <name evidence="2" type="ORF">DFR42_105132</name>
</gene>
<name>A0A318J472_9BURK</name>
<proteinExistence type="predicted"/>
<keyword evidence="3" id="KW-1185">Reference proteome</keyword>
<dbReference type="RefSeq" id="WP_110256025.1">
    <property type="nucleotide sequence ID" value="NZ_QJKB01000005.1"/>
</dbReference>
<evidence type="ECO:0000313" key="3">
    <source>
        <dbReference type="Proteomes" id="UP000247792"/>
    </source>
</evidence>
<dbReference type="Pfam" id="PF08898">
    <property type="entry name" value="DUF1843"/>
    <property type="match status" value="1"/>
</dbReference>
<accession>A0A318J472</accession>
<dbReference type="EMBL" id="QJKB01000005">
    <property type="protein sequence ID" value="PXX42474.1"/>
    <property type="molecule type" value="Genomic_DNA"/>
</dbReference>
<feature type="domain" description="DUF1843" evidence="1">
    <location>
        <begin position="12"/>
        <end position="55"/>
    </location>
</feature>
<sequence>MVSPTNIAPTAALYGVPIHEAIASGDLSKIVAIRNQALDYLAAASEIERLLPSLESAMKAKGLPPQALYGVAIQDAVTRGDQAEIARLKAQVAYYSRLF</sequence>
<reference evidence="2 3" key="1">
    <citation type="submission" date="2018-05" db="EMBL/GenBank/DDBJ databases">
        <title>Genomic Encyclopedia of Type Strains, Phase IV (KMG-IV): sequencing the most valuable type-strain genomes for metagenomic binning, comparative biology and taxonomic classification.</title>
        <authorList>
            <person name="Goeker M."/>
        </authorList>
    </citation>
    <scope>NUCLEOTIDE SEQUENCE [LARGE SCALE GENOMIC DNA]</scope>
    <source>
        <strain evidence="2 3">DSM 19792</strain>
    </source>
</reference>
<evidence type="ECO:0000313" key="2">
    <source>
        <dbReference type="EMBL" id="PXX42474.1"/>
    </source>
</evidence>
<evidence type="ECO:0000259" key="1">
    <source>
        <dbReference type="Pfam" id="PF08898"/>
    </source>
</evidence>
<organism evidence="2 3">
    <name type="scientific">Undibacterium pigrum</name>
    <dbReference type="NCBI Taxonomy" id="401470"/>
    <lineage>
        <taxon>Bacteria</taxon>
        <taxon>Pseudomonadati</taxon>
        <taxon>Pseudomonadota</taxon>
        <taxon>Betaproteobacteria</taxon>
        <taxon>Burkholderiales</taxon>
        <taxon>Oxalobacteraceae</taxon>
        <taxon>Undibacterium</taxon>
    </lineage>
</organism>
<dbReference type="Proteomes" id="UP000247792">
    <property type="component" value="Unassembled WGS sequence"/>
</dbReference>
<dbReference type="AlphaFoldDB" id="A0A318J472"/>